<keyword evidence="7" id="KW-1015">Disulfide bond</keyword>
<dbReference type="AlphaFoldDB" id="A0A9P1N523"/>
<comment type="similarity">
    <text evidence="1">Belongs to the peptidase C1 family.</text>
</comment>
<keyword evidence="4" id="KW-0378">Hydrolase</keyword>
<evidence type="ECO:0000256" key="4">
    <source>
        <dbReference type="ARBA" id="ARBA00022801"/>
    </source>
</evidence>
<evidence type="ECO:0000256" key="1">
    <source>
        <dbReference type="ARBA" id="ARBA00008455"/>
    </source>
</evidence>
<dbReference type="GO" id="GO:0008234">
    <property type="term" value="F:cysteine-type peptidase activity"/>
    <property type="evidence" value="ECO:0007669"/>
    <property type="project" value="UniProtKB-KW"/>
</dbReference>
<evidence type="ECO:0000256" key="8">
    <source>
        <dbReference type="SAM" id="SignalP"/>
    </source>
</evidence>
<dbReference type="PANTHER" id="PTHR12411">
    <property type="entry name" value="CYSTEINE PROTEASE FAMILY C1-RELATED"/>
    <property type="match status" value="1"/>
</dbReference>
<sequence>MKSVAILLASLAAVSAYSLDVNHAQSVPVEAQLLEGEELVKYVNSKQSLFTAKLGSHYYSWPNKIKKQLMGSKMVEIPAEHRVFEQSHPEINDDTIPDSFDSRTQWPNCPSISKIRDQSAFSISADDILSCCGFICGNGCQGGYPIEAWRHWVKKGYVTGGNYTEKTGCKPYPYPPCEHHNNATHYKPCPDDLYPTDKCAHTCQAGYSLTYAQDLHYGKSAYAVSKKVTEIQKEIMTHGPVEVAFEVYADFETYSGGVYTHTAGADLGGHAVKMIGWGVDNGTPYWLCVNSWNADWGENGYFRILRGVNECGIEGGVVGGIPK</sequence>
<proteinExistence type="inferred from homology"/>
<reference evidence="10" key="1">
    <citation type="submission" date="2022-11" db="EMBL/GenBank/DDBJ databases">
        <authorList>
            <person name="Kikuchi T."/>
        </authorList>
    </citation>
    <scope>NUCLEOTIDE SEQUENCE</scope>
    <source>
        <strain evidence="10">PS1010</strain>
    </source>
</reference>
<evidence type="ECO:0000313" key="11">
    <source>
        <dbReference type="Proteomes" id="UP001152747"/>
    </source>
</evidence>
<dbReference type="Proteomes" id="UP001152747">
    <property type="component" value="Unassembled WGS sequence"/>
</dbReference>
<keyword evidence="6" id="KW-0865">Zymogen</keyword>
<keyword evidence="2" id="KW-0645">Protease</keyword>
<evidence type="ECO:0000256" key="2">
    <source>
        <dbReference type="ARBA" id="ARBA00022670"/>
    </source>
</evidence>
<dbReference type="InterPro" id="IPR000668">
    <property type="entry name" value="Peptidase_C1A_C"/>
</dbReference>
<dbReference type="GO" id="GO:0006508">
    <property type="term" value="P:proteolysis"/>
    <property type="evidence" value="ECO:0007669"/>
    <property type="project" value="UniProtKB-KW"/>
</dbReference>
<dbReference type="FunFam" id="3.90.70.10:FF:000031">
    <property type="entry name" value="Cathepsin B"/>
    <property type="match status" value="1"/>
</dbReference>
<evidence type="ECO:0000259" key="9">
    <source>
        <dbReference type="SMART" id="SM00645"/>
    </source>
</evidence>
<dbReference type="EMBL" id="CANHGI010000005">
    <property type="protein sequence ID" value="CAI5451388.1"/>
    <property type="molecule type" value="Genomic_DNA"/>
</dbReference>
<keyword evidence="5" id="KW-0788">Thiol protease</keyword>
<dbReference type="Gene3D" id="3.90.70.10">
    <property type="entry name" value="Cysteine proteinases"/>
    <property type="match status" value="2"/>
</dbReference>
<evidence type="ECO:0000256" key="7">
    <source>
        <dbReference type="ARBA" id="ARBA00023157"/>
    </source>
</evidence>
<evidence type="ECO:0000313" key="10">
    <source>
        <dbReference type="EMBL" id="CAI5451388.1"/>
    </source>
</evidence>
<protein>
    <recommendedName>
        <fullName evidence="9">Peptidase C1A papain C-terminal domain-containing protein</fullName>
    </recommendedName>
</protein>
<evidence type="ECO:0000256" key="6">
    <source>
        <dbReference type="ARBA" id="ARBA00023145"/>
    </source>
</evidence>
<dbReference type="InterPro" id="IPR013128">
    <property type="entry name" value="Peptidase_C1A"/>
</dbReference>
<evidence type="ECO:0000256" key="5">
    <source>
        <dbReference type="ARBA" id="ARBA00022807"/>
    </source>
</evidence>
<evidence type="ECO:0000256" key="3">
    <source>
        <dbReference type="ARBA" id="ARBA00022729"/>
    </source>
</evidence>
<keyword evidence="11" id="KW-1185">Reference proteome</keyword>
<feature type="domain" description="Peptidase C1A papain C-terminal" evidence="9">
    <location>
        <begin position="96"/>
        <end position="321"/>
    </location>
</feature>
<accession>A0A9P1N523</accession>
<dbReference type="OrthoDB" id="10058785at2759"/>
<gene>
    <name evidence="10" type="ORF">CAMP_LOCUS14025</name>
</gene>
<keyword evidence="3 8" id="KW-0732">Signal</keyword>
<dbReference type="Pfam" id="PF00112">
    <property type="entry name" value="Peptidase_C1"/>
    <property type="match status" value="1"/>
</dbReference>
<name>A0A9P1N523_9PELO</name>
<organism evidence="10 11">
    <name type="scientific">Caenorhabditis angaria</name>
    <dbReference type="NCBI Taxonomy" id="860376"/>
    <lineage>
        <taxon>Eukaryota</taxon>
        <taxon>Metazoa</taxon>
        <taxon>Ecdysozoa</taxon>
        <taxon>Nematoda</taxon>
        <taxon>Chromadorea</taxon>
        <taxon>Rhabditida</taxon>
        <taxon>Rhabditina</taxon>
        <taxon>Rhabditomorpha</taxon>
        <taxon>Rhabditoidea</taxon>
        <taxon>Rhabditidae</taxon>
        <taxon>Peloderinae</taxon>
        <taxon>Caenorhabditis</taxon>
    </lineage>
</organism>
<dbReference type="InterPro" id="IPR025660">
    <property type="entry name" value="Pept_his_AS"/>
</dbReference>
<dbReference type="SUPFAM" id="SSF54001">
    <property type="entry name" value="Cysteine proteinases"/>
    <property type="match status" value="1"/>
</dbReference>
<dbReference type="CDD" id="cd02620">
    <property type="entry name" value="Peptidase_C1A_CathepsinB"/>
    <property type="match status" value="1"/>
</dbReference>
<comment type="caution">
    <text evidence="10">The sequence shown here is derived from an EMBL/GenBank/DDBJ whole genome shotgun (WGS) entry which is preliminary data.</text>
</comment>
<feature type="chain" id="PRO_5040235866" description="Peptidase C1A papain C-terminal domain-containing protein" evidence="8">
    <location>
        <begin position="17"/>
        <end position="323"/>
    </location>
</feature>
<dbReference type="InterPro" id="IPR038765">
    <property type="entry name" value="Papain-like_cys_pep_sf"/>
</dbReference>
<dbReference type="SMART" id="SM00645">
    <property type="entry name" value="Pept_C1"/>
    <property type="match status" value="1"/>
</dbReference>
<dbReference type="PROSITE" id="PS00639">
    <property type="entry name" value="THIOL_PROTEASE_HIS"/>
    <property type="match status" value="1"/>
</dbReference>
<feature type="signal peptide" evidence="8">
    <location>
        <begin position="1"/>
        <end position="16"/>
    </location>
</feature>